<dbReference type="InterPro" id="IPR003781">
    <property type="entry name" value="CoA-bd"/>
</dbReference>
<dbReference type="GO" id="GO:0009361">
    <property type="term" value="C:succinate-CoA ligase complex (ADP-forming)"/>
    <property type="evidence" value="ECO:0007669"/>
    <property type="project" value="TreeGrafter"/>
</dbReference>
<gene>
    <name evidence="3" type="ORF">S12H4_38359</name>
</gene>
<dbReference type="GO" id="GO:0005829">
    <property type="term" value="C:cytosol"/>
    <property type="evidence" value="ECO:0007669"/>
    <property type="project" value="TreeGrafter"/>
</dbReference>
<accession>X1SF73</accession>
<dbReference type="InterPro" id="IPR005811">
    <property type="entry name" value="SUCC_ACL_C"/>
</dbReference>
<reference evidence="3" key="1">
    <citation type="journal article" date="2014" name="Front. Microbiol.">
        <title>High frequency of phylogenetically diverse reductive dehalogenase-homologous genes in deep subseafloor sedimentary metagenomes.</title>
        <authorList>
            <person name="Kawai M."/>
            <person name="Futagami T."/>
            <person name="Toyoda A."/>
            <person name="Takaki Y."/>
            <person name="Nishi S."/>
            <person name="Hori S."/>
            <person name="Arai W."/>
            <person name="Tsubouchi T."/>
            <person name="Morono Y."/>
            <person name="Uchiyama I."/>
            <person name="Ito T."/>
            <person name="Fujiyama A."/>
            <person name="Inagaki F."/>
            <person name="Takami H."/>
        </authorList>
    </citation>
    <scope>NUCLEOTIDE SEQUENCE</scope>
    <source>
        <strain evidence="3">Expedition CK06-06</strain>
    </source>
</reference>
<sequence length="266" mass="28790">FANVIRKGPIGIVGASGTGIQEVTVMIDKLGSGISQAIGTGGRDLKAEVGGIMMIEGLKALQDDPLTEVIVLISKPPDKEVARKVLSILKEGTKPSVVYFMGGDPEAIKEYESIPGLSLEDTAHKAVAIAKGISIEDFTGFTVTDIDKIIQEETKKLSEKQRYIRGLYTGGTLCDEAMIILSDLIGDTYSNIPLKPKGKLSDINKSHRHTLIDLGDDEFTRGKPHPMIDPYVRQERILSEAKDREVAIILMDFVLGFGSNPDPGGR</sequence>
<evidence type="ECO:0000313" key="3">
    <source>
        <dbReference type="EMBL" id="GAI91598.1"/>
    </source>
</evidence>
<feature type="non-terminal residue" evidence="3">
    <location>
        <position position="266"/>
    </location>
</feature>
<feature type="domain" description="CoA-binding" evidence="2">
    <location>
        <begin position="7"/>
        <end position="101"/>
    </location>
</feature>
<dbReference type="Pfam" id="PF02629">
    <property type="entry name" value="CoA_binding"/>
    <property type="match status" value="1"/>
</dbReference>
<name>X1SF73_9ZZZZ</name>
<evidence type="ECO:0000259" key="1">
    <source>
        <dbReference type="Pfam" id="PF00549"/>
    </source>
</evidence>
<protein>
    <recommendedName>
        <fullName evidence="4">ATP-citrate lyase/succinyl-CoA ligase domain-containing protein</fullName>
    </recommendedName>
</protein>
<dbReference type="GO" id="GO:0004775">
    <property type="term" value="F:succinate-CoA ligase (ADP-forming) activity"/>
    <property type="evidence" value="ECO:0007669"/>
    <property type="project" value="TreeGrafter"/>
</dbReference>
<dbReference type="AlphaFoldDB" id="X1SF73"/>
<proteinExistence type="predicted"/>
<dbReference type="Gene3D" id="3.40.50.261">
    <property type="entry name" value="Succinyl-CoA synthetase domains"/>
    <property type="match status" value="2"/>
</dbReference>
<dbReference type="EMBL" id="BARW01023085">
    <property type="protein sequence ID" value="GAI91598.1"/>
    <property type="molecule type" value="Genomic_DNA"/>
</dbReference>
<dbReference type="GO" id="GO:0004776">
    <property type="term" value="F:succinate-CoA ligase (GDP-forming) activity"/>
    <property type="evidence" value="ECO:0007669"/>
    <property type="project" value="TreeGrafter"/>
</dbReference>
<dbReference type="InterPro" id="IPR016102">
    <property type="entry name" value="Succinyl-CoA_synth-like"/>
</dbReference>
<dbReference type="Pfam" id="PF00549">
    <property type="entry name" value="Ligase_CoA"/>
    <property type="match status" value="1"/>
</dbReference>
<feature type="non-terminal residue" evidence="3">
    <location>
        <position position="1"/>
    </location>
</feature>
<organism evidence="3">
    <name type="scientific">marine sediment metagenome</name>
    <dbReference type="NCBI Taxonomy" id="412755"/>
    <lineage>
        <taxon>unclassified sequences</taxon>
        <taxon>metagenomes</taxon>
        <taxon>ecological metagenomes</taxon>
    </lineage>
</organism>
<comment type="caution">
    <text evidence="3">The sequence shown here is derived from an EMBL/GenBank/DDBJ whole genome shotgun (WGS) entry which is preliminary data.</text>
</comment>
<feature type="domain" description="ATP-citrate synthase/succinyl-CoA ligase C-terminal" evidence="1">
    <location>
        <begin position="167"/>
        <end position="262"/>
    </location>
</feature>
<dbReference type="GO" id="GO:0006099">
    <property type="term" value="P:tricarboxylic acid cycle"/>
    <property type="evidence" value="ECO:0007669"/>
    <property type="project" value="TreeGrafter"/>
</dbReference>
<evidence type="ECO:0000259" key="2">
    <source>
        <dbReference type="Pfam" id="PF02629"/>
    </source>
</evidence>
<dbReference type="PANTHER" id="PTHR11117:SF24">
    <property type="entry name" value="PROTEIN FDRA"/>
    <property type="match status" value="1"/>
</dbReference>
<dbReference type="SUPFAM" id="SSF52210">
    <property type="entry name" value="Succinyl-CoA synthetase domains"/>
    <property type="match status" value="1"/>
</dbReference>
<dbReference type="PANTHER" id="PTHR11117">
    <property type="entry name" value="SUCCINYL-COA LIGASE SUBUNIT ALPHA"/>
    <property type="match status" value="1"/>
</dbReference>
<evidence type="ECO:0008006" key="4">
    <source>
        <dbReference type="Google" id="ProtNLM"/>
    </source>
</evidence>